<dbReference type="PROSITE" id="PS00216">
    <property type="entry name" value="SUGAR_TRANSPORT_1"/>
    <property type="match status" value="1"/>
</dbReference>
<comment type="subcellular location">
    <subcellularLocation>
        <location evidence="1">Membrane</location>
        <topology evidence="1">Multi-pass membrane protein</topology>
    </subcellularLocation>
</comment>
<dbReference type="SUPFAM" id="SSF103473">
    <property type="entry name" value="MFS general substrate transporter"/>
    <property type="match status" value="1"/>
</dbReference>
<reference evidence="9 10" key="1">
    <citation type="submission" date="2016-06" db="EMBL/GenBank/DDBJ databases">
        <title>Evolution of pathogenesis and genome organization in the Tremellales.</title>
        <authorList>
            <person name="Cuomo C."/>
            <person name="Litvintseva A."/>
            <person name="Heitman J."/>
            <person name="Chen Y."/>
            <person name="Sun S."/>
            <person name="Springer D."/>
            <person name="Dromer F."/>
            <person name="Young S."/>
            <person name="Zeng Q."/>
            <person name="Chapman S."/>
            <person name="Gujja S."/>
            <person name="Saif S."/>
            <person name="Birren B."/>
        </authorList>
    </citation>
    <scope>NUCLEOTIDE SEQUENCE [LARGE SCALE GENOMIC DNA]</scope>
    <source>
        <strain evidence="9 10">ATCC 28783</strain>
    </source>
</reference>
<keyword evidence="3" id="KW-0813">Transport</keyword>
<protein>
    <recommendedName>
        <fullName evidence="8">Major facilitator superfamily (MFS) profile domain-containing protein</fullName>
    </recommendedName>
</protein>
<dbReference type="InterPro" id="IPR005829">
    <property type="entry name" value="Sugar_transporter_CS"/>
</dbReference>
<dbReference type="EMBL" id="SDIL01000020">
    <property type="protein sequence ID" value="RXK40266.1"/>
    <property type="molecule type" value="Genomic_DNA"/>
</dbReference>
<keyword evidence="6 7" id="KW-0472">Membrane</keyword>
<name>A0A4Q1BQP7_TREME</name>
<dbReference type="GO" id="GO:0016020">
    <property type="term" value="C:membrane"/>
    <property type="evidence" value="ECO:0007669"/>
    <property type="project" value="UniProtKB-SubCell"/>
</dbReference>
<evidence type="ECO:0000256" key="3">
    <source>
        <dbReference type="ARBA" id="ARBA00022448"/>
    </source>
</evidence>
<dbReference type="FunFam" id="1.20.1250.20:FF:000134">
    <property type="entry name" value="MFS sugar transporter protein"/>
    <property type="match status" value="1"/>
</dbReference>
<feature type="transmembrane region" description="Helical" evidence="7">
    <location>
        <begin position="176"/>
        <end position="196"/>
    </location>
</feature>
<feature type="domain" description="Major facilitator superfamily (MFS) profile" evidence="8">
    <location>
        <begin position="44"/>
        <end position="483"/>
    </location>
</feature>
<dbReference type="AlphaFoldDB" id="A0A4Q1BQP7"/>
<feature type="transmembrane region" description="Helical" evidence="7">
    <location>
        <begin position="460"/>
        <end position="479"/>
    </location>
</feature>
<dbReference type="GO" id="GO:0005351">
    <property type="term" value="F:carbohydrate:proton symporter activity"/>
    <property type="evidence" value="ECO:0007669"/>
    <property type="project" value="TreeGrafter"/>
</dbReference>
<dbReference type="Gene3D" id="1.20.1250.20">
    <property type="entry name" value="MFS general substrate transporter like domains"/>
    <property type="match status" value="1"/>
</dbReference>
<feature type="transmembrane region" description="Helical" evidence="7">
    <location>
        <begin position="328"/>
        <end position="349"/>
    </location>
</feature>
<comment type="caution">
    <text evidence="9">The sequence shown here is derived from an EMBL/GenBank/DDBJ whole genome shotgun (WGS) entry which is preliminary data.</text>
</comment>
<dbReference type="Pfam" id="PF00083">
    <property type="entry name" value="Sugar_tr"/>
    <property type="match status" value="1"/>
</dbReference>
<evidence type="ECO:0000256" key="6">
    <source>
        <dbReference type="ARBA" id="ARBA00023136"/>
    </source>
</evidence>
<dbReference type="InterPro" id="IPR050360">
    <property type="entry name" value="MFS_Sugar_Transporters"/>
</dbReference>
<feature type="transmembrane region" description="Helical" evidence="7">
    <location>
        <begin position="112"/>
        <end position="131"/>
    </location>
</feature>
<keyword evidence="4 7" id="KW-0812">Transmembrane</keyword>
<organism evidence="9 10">
    <name type="scientific">Tremella mesenterica</name>
    <name type="common">Jelly fungus</name>
    <dbReference type="NCBI Taxonomy" id="5217"/>
    <lineage>
        <taxon>Eukaryota</taxon>
        <taxon>Fungi</taxon>
        <taxon>Dikarya</taxon>
        <taxon>Basidiomycota</taxon>
        <taxon>Agaricomycotina</taxon>
        <taxon>Tremellomycetes</taxon>
        <taxon>Tremellales</taxon>
        <taxon>Tremellaceae</taxon>
        <taxon>Tremella</taxon>
    </lineage>
</organism>
<dbReference type="InParanoid" id="A0A4Q1BQP7"/>
<feature type="transmembrane region" description="Helical" evidence="7">
    <location>
        <begin position="82"/>
        <end position="105"/>
    </location>
</feature>
<feature type="transmembrane region" description="Helical" evidence="7">
    <location>
        <begin position="26"/>
        <end position="55"/>
    </location>
</feature>
<evidence type="ECO:0000256" key="4">
    <source>
        <dbReference type="ARBA" id="ARBA00022692"/>
    </source>
</evidence>
<feature type="transmembrane region" description="Helical" evidence="7">
    <location>
        <begin position="294"/>
        <end position="316"/>
    </location>
</feature>
<dbReference type="Proteomes" id="UP000289152">
    <property type="component" value="Unassembled WGS sequence"/>
</dbReference>
<proteinExistence type="inferred from homology"/>
<evidence type="ECO:0000256" key="5">
    <source>
        <dbReference type="ARBA" id="ARBA00022989"/>
    </source>
</evidence>
<keyword evidence="10" id="KW-1185">Reference proteome</keyword>
<evidence type="ECO:0000256" key="1">
    <source>
        <dbReference type="ARBA" id="ARBA00004141"/>
    </source>
</evidence>
<evidence type="ECO:0000313" key="9">
    <source>
        <dbReference type="EMBL" id="RXK40266.1"/>
    </source>
</evidence>
<gene>
    <name evidence="9" type="ORF">M231_02380</name>
</gene>
<comment type="similarity">
    <text evidence="2">Belongs to the major facilitator superfamily. Sugar transporter (TC 2.A.1.1) family.</text>
</comment>
<feature type="transmembrane region" description="Helical" evidence="7">
    <location>
        <begin position="390"/>
        <end position="409"/>
    </location>
</feature>
<feature type="transmembrane region" description="Helical" evidence="7">
    <location>
        <begin position="361"/>
        <end position="384"/>
    </location>
</feature>
<dbReference type="InterPro" id="IPR036259">
    <property type="entry name" value="MFS_trans_sf"/>
</dbReference>
<dbReference type="InterPro" id="IPR005828">
    <property type="entry name" value="MFS_sugar_transport-like"/>
</dbReference>
<dbReference type="PROSITE" id="PS50850">
    <property type="entry name" value="MFS"/>
    <property type="match status" value="1"/>
</dbReference>
<accession>A0A4Q1BQP7</accession>
<dbReference type="PANTHER" id="PTHR48022:SF52">
    <property type="entry name" value="SUGAR TRANSPORTER, PUTATIVE-RELATED"/>
    <property type="match status" value="1"/>
</dbReference>
<keyword evidence="5 7" id="KW-1133">Transmembrane helix</keyword>
<dbReference type="VEuPathDB" id="FungiDB:TREMEDRAFT_24787"/>
<evidence type="ECO:0000256" key="2">
    <source>
        <dbReference type="ARBA" id="ARBA00010992"/>
    </source>
</evidence>
<dbReference type="InterPro" id="IPR020846">
    <property type="entry name" value="MFS_dom"/>
</dbReference>
<dbReference type="STRING" id="5217.A0A4Q1BQP7"/>
<evidence type="ECO:0000313" key="10">
    <source>
        <dbReference type="Proteomes" id="UP000289152"/>
    </source>
</evidence>
<evidence type="ECO:0000259" key="8">
    <source>
        <dbReference type="PROSITE" id="PS50850"/>
    </source>
</evidence>
<feature type="transmembrane region" description="Helical" evidence="7">
    <location>
        <begin position="202"/>
        <end position="225"/>
    </location>
</feature>
<feature type="transmembrane region" description="Helical" evidence="7">
    <location>
        <begin position="137"/>
        <end position="155"/>
    </location>
</feature>
<dbReference type="OrthoDB" id="6133115at2759"/>
<evidence type="ECO:0000256" key="7">
    <source>
        <dbReference type="SAM" id="Phobius"/>
    </source>
</evidence>
<sequence>MHFTFDNIPNNTNPKWWKDRGLRLNVLYWCVTFVTWNTLLGYVLIFKVLVVVFVLGISDSLLTGLQAVPSWGVYFNHPSGNMLGLITASIFLPAIIFCFVGGYLGNLIGRRPTILIGNVFMVAGALLNALAKNRGQFSGGRVLIGIGGSMIKVVAPALNQELAHPRLRPVLGAMYYGFYYTGSTMSSWLCVAGLYIDRGGEWGWRFPCLFQIVGPIVIASITLASPESPRYYIKKGNPERALQVLARLHANGDMDDELIHYEVREIRTAIDAENEGANTSYKDFFRTPGNRRRLICAITLGLGTNWVGNGLVSYYLSPVLKSVGIKSPLQITCINAGLAMWNLVLAWGGAWAVERFGRRPLFFISTWGMFFSYAVVMGLSAGFAQTASSRMGTAVIPFLFFFYGFYDIAWTPLPYHYTTEIMPYGLRTKGLAIFTMFNQLGNAFNQFANPVALKAIAWKYYAVYLALLIVFFVLEYLFFPETKGLSLEEITQVFDYGVKGRKAAIEDVKAHIVEEKGHDAGSLRKEDIQHVEERPTV</sequence>
<dbReference type="PANTHER" id="PTHR48022">
    <property type="entry name" value="PLASTIDIC GLUCOSE TRANSPORTER 4"/>
    <property type="match status" value="1"/>
</dbReference>